<evidence type="ECO:0000313" key="3">
    <source>
        <dbReference type="Proteomes" id="UP000179920"/>
    </source>
</evidence>
<sequence length="107" mass="12018">MRRKSSVSQGLRRDHKHAFLRSCGSELGAQEAELAETQGLQPISLRMVKQQGPGKTSSRMVKTVGPDEFHQNWPRMKQANQSHNGMGSLNQDHRLSHGRQGMRELAT</sequence>
<proteinExistence type="predicted"/>
<evidence type="ECO:0000256" key="1">
    <source>
        <dbReference type="SAM" id="MobiDB-lite"/>
    </source>
</evidence>
<dbReference type="AlphaFoldDB" id="A0A1K0G7C0"/>
<dbReference type="Proteomes" id="UP000179920">
    <property type="component" value="Chromosome XI"/>
</dbReference>
<organism evidence="2 3">
    <name type="scientific">Ustilago bromivora</name>
    <dbReference type="NCBI Taxonomy" id="307758"/>
    <lineage>
        <taxon>Eukaryota</taxon>
        <taxon>Fungi</taxon>
        <taxon>Dikarya</taxon>
        <taxon>Basidiomycota</taxon>
        <taxon>Ustilaginomycotina</taxon>
        <taxon>Ustilaginomycetes</taxon>
        <taxon>Ustilaginales</taxon>
        <taxon>Ustilaginaceae</taxon>
        <taxon>Ustilago</taxon>
    </lineage>
</organism>
<reference evidence="3" key="1">
    <citation type="submission" date="2016-04" db="EMBL/GenBank/DDBJ databases">
        <authorList>
            <person name="Guldener U."/>
            <person name="Guldener U."/>
        </authorList>
    </citation>
    <scope>NUCLEOTIDE SEQUENCE [LARGE SCALE GENOMIC DNA]</scope>
    <source>
        <strain evidence="3">UB2112</strain>
    </source>
</reference>
<evidence type="ECO:0000313" key="2">
    <source>
        <dbReference type="EMBL" id="SAM83589.1"/>
    </source>
</evidence>
<accession>A0A1K0G7C0</accession>
<name>A0A1K0G7C0_9BASI</name>
<protein>
    <submittedName>
        <fullName evidence="2">Uncharacterized protein</fullName>
    </submittedName>
</protein>
<gene>
    <name evidence="2" type="ORF">UBRO_21073</name>
</gene>
<feature type="compositionally biased region" description="Polar residues" evidence="1">
    <location>
        <begin position="78"/>
        <end position="90"/>
    </location>
</feature>
<dbReference type="EMBL" id="LT558127">
    <property type="protein sequence ID" value="SAM83589.1"/>
    <property type="molecule type" value="Genomic_DNA"/>
</dbReference>
<feature type="region of interest" description="Disordered" evidence="1">
    <location>
        <begin position="78"/>
        <end position="107"/>
    </location>
</feature>